<dbReference type="AlphaFoldDB" id="A0A2H3D132"/>
<evidence type="ECO:0000313" key="1">
    <source>
        <dbReference type="EMBL" id="PBK82727.1"/>
    </source>
</evidence>
<dbReference type="InterPro" id="IPR040521">
    <property type="entry name" value="KDZ"/>
</dbReference>
<evidence type="ECO:0000313" key="2">
    <source>
        <dbReference type="Proteomes" id="UP000217790"/>
    </source>
</evidence>
<feature type="non-terminal residue" evidence="1">
    <location>
        <position position="1"/>
    </location>
</feature>
<dbReference type="Pfam" id="PF18758">
    <property type="entry name" value="KDZ"/>
    <property type="match status" value="1"/>
</dbReference>
<accession>A0A2H3D132</accession>
<dbReference type="STRING" id="47427.A0A2H3D132"/>
<proteinExistence type="predicted"/>
<keyword evidence="2" id="KW-1185">Reference proteome</keyword>
<dbReference type="InParanoid" id="A0A2H3D132"/>
<sequence length="99" mass="11506">LTYNVVCQYQANLQKCFNTSFLDIADIINIIVCLVPKMHLDGHIEHCKYAYLLNYVKGMGQSHRKGIEPSWAEMKQLGGSTRQMNHSHCYEKLNDFHNF</sequence>
<gene>
    <name evidence="1" type="ORF">ARMGADRAFT_946113</name>
</gene>
<name>A0A2H3D132_ARMGA</name>
<organism evidence="1 2">
    <name type="scientific">Armillaria gallica</name>
    <name type="common">Bulbous honey fungus</name>
    <name type="synonym">Armillaria bulbosa</name>
    <dbReference type="NCBI Taxonomy" id="47427"/>
    <lineage>
        <taxon>Eukaryota</taxon>
        <taxon>Fungi</taxon>
        <taxon>Dikarya</taxon>
        <taxon>Basidiomycota</taxon>
        <taxon>Agaricomycotina</taxon>
        <taxon>Agaricomycetes</taxon>
        <taxon>Agaricomycetidae</taxon>
        <taxon>Agaricales</taxon>
        <taxon>Marasmiineae</taxon>
        <taxon>Physalacriaceae</taxon>
        <taxon>Armillaria</taxon>
    </lineage>
</organism>
<dbReference type="OMA" id="CKYAYLL"/>
<protein>
    <submittedName>
        <fullName evidence="1">Uncharacterized protein</fullName>
    </submittedName>
</protein>
<dbReference type="Proteomes" id="UP000217790">
    <property type="component" value="Unassembled WGS sequence"/>
</dbReference>
<reference evidence="2" key="1">
    <citation type="journal article" date="2017" name="Nat. Ecol. Evol.">
        <title>Genome expansion and lineage-specific genetic innovations in the forest pathogenic fungi Armillaria.</title>
        <authorList>
            <person name="Sipos G."/>
            <person name="Prasanna A.N."/>
            <person name="Walter M.C."/>
            <person name="O'Connor E."/>
            <person name="Balint B."/>
            <person name="Krizsan K."/>
            <person name="Kiss B."/>
            <person name="Hess J."/>
            <person name="Varga T."/>
            <person name="Slot J."/>
            <person name="Riley R."/>
            <person name="Boka B."/>
            <person name="Rigling D."/>
            <person name="Barry K."/>
            <person name="Lee J."/>
            <person name="Mihaltcheva S."/>
            <person name="LaButti K."/>
            <person name="Lipzen A."/>
            <person name="Waldron R."/>
            <person name="Moloney N.M."/>
            <person name="Sperisen C."/>
            <person name="Kredics L."/>
            <person name="Vagvoelgyi C."/>
            <person name="Patrignani A."/>
            <person name="Fitzpatrick D."/>
            <person name="Nagy I."/>
            <person name="Doyle S."/>
            <person name="Anderson J.B."/>
            <person name="Grigoriev I.V."/>
            <person name="Gueldener U."/>
            <person name="Muensterkoetter M."/>
            <person name="Nagy L.G."/>
        </authorList>
    </citation>
    <scope>NUCLEOTIDE SEQUENCE [LARGE SCALE GENOMIC DNA]</scope>
    <source>
        <strain evidence="2">Ar21-2</strain>
    </source>
</reference>
<dbReference type="EMBL" id="KZ293713">
    <property type="protein sequence ID" value="PBK82727.1"/>
    <property type="molecule type" value="Genomic_DNA"/>
</dbReference>
<dbReference type="OrthoDB" id="3257768at2759"/>